<evidence type="ECO:0000313" key="10">
    <source>
        <dbReference type="Proteomes" id="UP001162834"/>
    </source>
</evidence>
<protein>
    <submittedName>
        <fullName evidence="9">Apo-petrobactin exporter</fullName>
    </submittedName>
</protein>
<evidence type="ECO:0000256" key="4">
    <source>
        <dbReference type="ARBA" id="ARBA00022692"/>
    </source>
</evidence>
<keyword evidence="6 7" id="KW-0472">Membrane</keyword>
<keyword evidence="10" id="KW-1185">Reference proteome</keyword>
<dbReference type="Proteomes" id="UP001162834">
    <property type="component" value="Chromosome"/>
</dbReference>
<feature type="transmembrane region" description="Helical" evidence="7">
    <location>
        <begin position="191"/>
        <end position="208"/>
    </location>
</feature>
<proteinExistence type="inferred from homology"/>
<sequence>MRVVAWATGRRGRFVVIAAWLAAAVLGYMGHAKLPDVTQGGQTSFLPRHSNSTKATQALGQGGVQGGSDIPALIVFARDGGLTRADRTAIGGMATSIDRLGLRGATPAFAPFTERGRSDILGGAGLISRDGDAAVVPVGIDANVPGAITPAVHQIRRVVRAQTPPGLQAHVTGPAGTAVDFEQAADDAGRTLLFVTAGLVLVLLLVVYRAPALAVLPLIVVAAAYLVTAGLTYLLIEADAIQVNAEGTMLLLVLIFGAGTDYALLIVQRYREELGAGDGHEPALRRAVVGSAPAIGAAGATVIAAMLVLLLADLESTHWLGPVLALGIAVMLLAAFTLLPAVLAVLGPHAFWPTQAASRPVRSPRWVRVAALVRRRARVLIAAITAGLVVCAAGNLVGTQSIGFGQGILGTTDSGQGTELLNAHFPPGINSPLIVLVDVPVAGRALDALNDLREVDAAVPAGASRNGQLALIAVILDEDPYGSPAAHVVERIRELLAGLTDEASVGGITAENLDVEETNRSDTRIIVPVALLVVFAVLCLLLRALVAPLYLIVTVIASFAATLGIATVLFTKVLGEDGLTFNLTLMSFIFLVALGVDYNIFLMHRARDEAREHGTAEGVTRALVTTGGVVTGAGLILAGTFASLTVLPLEQLVQIGGTVALGVLLDTFVVRALLVPSITVVLGERAWWPGSGHPEVAVSARAP</sequence>
<dbReference type="PANTHER" id="PTHR33406">
    <property type="entry name" value="MEMBRANE PROTEIN MJ1562-RELATED"/>
    <property type="match status" value="1"/>
</dbReference>
<evidence type="ECO:0000256" key="2">
    <source>
        <dbReference type="ARBA" id="ARBA00010157"/>
    </source>
</evidence>
<keyword evidence="4 7" id="KW-0812">Transmembrane</keyword>
<feature type="transmembrane region" description="Helical" evidence="7">
    <location>
        <begin position="525"/>
        <end position="542"/>
    </location>
</feature>
<feature type="transmembrane region" description="Helical" evidence="7">
    <location>
        <begin position="583"/>
        <end position="601"/>
    </location>
</feature>
<feature type="transmembrane region" description="Helical" evidence="7">
    <location>
        <begin position="549"/>
        <end position="571"/>
    </location>
</feature>
<gene>
    <name evidence="9" type="primary">apeX_2</name>
    <name evidence="9" type="ORF">DSM104329_05282</name>
</gene>
<dbReference type="SUPFAM" id="SSF82866">
    <property type="entry name" value="Multidrug efflux transporter AcrB transmembrane domain"/>
    <property type="match status" value="2"/>
</dbReference>
<dbReference type="PROSITE" id="PS50156">
    <property type="entry name" value="SSD"/>
    <property type="match status" value="2"/>
</dbReference>
<feature type="domain" description="SSD" evidence="8">
    <location>
        <begin position="213"/>
        <end position="345"/>
    </location>
</feature>
<dbReference type="EMBL" id="CP087164">
    <property type="protein sequence ID" value="UGS38852.1"/>
    <property type="molecule type" value="Genomic_DNA"/>
</dbReference>
<evidence type="ECO:0000256" key="6">
    <source>
        <dbReference type="ARBA" id="ARBA00023136"/>
    </source>
</evidence>
<comment type="subcellular location">
    <subcellularLocation>
        <location evidence="1">Cell membrane</location>
        <topology evidence="1">Multi-pass membrane protein</topology>
    </subcellularLocation>
</comment>
<accession>A0A9E6Y229</accession>
<dbReference type="RefSeq" id="WP_259312867.1">
    <property type="nucleotide sequence ID" value="NZ_CP087164.1"/>
</dbReference>
<dbReference type="Gene3D" id="1.20.1640.10">
    <property type="entry name" value="Multidrug efflux transporter AcrB transmembrane domain"/>
    <property type="match status" value="2"/>
</dbReference>
<reference evidence="9" key="1">
    <citation type="journal article" date="2022" name="Int. J. Syst. Evol. Microbiol.">
        <title>Pseudomonas aegrilactucae sp. nov. and Pseudomonas morbosilactucae sp. nov., pathogens causing bacterial rot of lettuce in Japan.</title>
        <authorList>
            <person name="Sawada H."/>
            <person name="Fujikawa T."/>
            <person name="Satou M."/>
        </authorList>
    </citation>
    <scope>NUCLEOTIDE SEQUENCE</scope>
    <source>
        <strain evidence="9">0166_1</strain>
    </source>
</reference>
<dbReference type="Pfam" id="PF03176">
    <property type="entry name" value="MMPL"/>
    <property type="match status" value="2"/>
</dbReference>
<dbReference type="InterPro" id="IPR000731">
    <property type="entry name" value="SSD"/>
</dbReference>
<evidence type="ECO:0000256" key="3">
    <source>
        <dbReference type="ARBA" id="ARBA00022475"/>
    </source>
</evidence>
<evidence type="ECO:0000256" key="1">
    <source>
        <dbReference type="ARBA" id="ARBA00004651"/>
    </source>
</evidence>
<feature type="transmembrane region" description="Helical" evidence="7">
    <location>
        <begin position="288"/>
        <end position="312"/>
    </location>
</feature>
<evidence type="ECO:0000313" key="9">
    <source>
        <dbReference type="EMBL" id="UGS38852.1"/>
    </source>
</evidence>
<feature type="transmembrane region" description="Helical" evidence="7">
    <location>
        <begin position="622"/>
        <end position="646"/>
    </location>
</feature>
<keyword evidence="3" id="KW-1003">Cell membrane</keyword>
<dbReference type="InterPro" id="IPR050545">
    <property type="entry name" value="Mycobact_MmpL"/>
</dbReference>
<dbReference type="AlphaFoldDB" id="A0A9E6Y229"/>
<dbReference type="KEGG" id="sbae:DSM104329_05282"/>
<dbReference type="InterPro" id="IPR004869">
    <property type="entry name" value="MMPL_dom"/>
</dbReference>
<evidence type="ECO:0000259" key="8">
    <source>
        <dbReference type="PROSITE" id="PS50156"/>
    </source>
</evidence>
<feature type="transmembrane region" description="Helical" evidence="7">
    <location>
        <begin position="377"/>
        <end position="397"/>
    </location>
</feature>
<keyword evidence="5 7" id="KW-1133">Transmembrane helix</keyword>
<feature type="transmembrane region" description="Helical" evidence="7">
    <location>
        <begin position="324"/>
        <end position="346"/>
    </location>
</feature>
<feature type="domain" description="SSD" evidence="8">
    <location>
        <begin position="552"/>
        <end position="680"/>
    </location>
</feature>
<evidence type="ECO:0000256" key="5">
    <source>
        <dbReference type="ARBA" id="ARBA00022989"/>
    </source>
</evidence>
<feature type="transmembrane region" description="Helical" evidence="7">
    <location>
        <begin position="652"/>
        <end position="674"/>
    </location>
</feature>
<name>A0A9E6Y229_9ACTN</name>
<organism evidence="9 10">
    <name type="scientific">Capillimicrobium parvum</name>
    <dbReference type="NCBI Taxonomy" id="2884022"/>
    <lineage>
        <taxon>Bacteria</taxon>
        <taxon>Bacillati</taxon>
        <taxon>Actinomycetota</taxon>
        <taxon>Thermoleophilia</taxon>
        <taxon>Solirubrobacterales</taxon>
        <taxon>Capillimicrobiaceae</taxon>
        <taxon>Capillimicrobium</taxon>
    </lineage>
</organism>
<dbReference type="GO" id="GO:0005886">
    <property type="term" value="C:plasma membrane"/>
    <property type="evidence" value="ECO:0007669"/>
    <property type="project" value="UniProtKB-SubCell"/>
</dbReference>
<evidence type="ECO:0000256" key="7">
    <source>
        <dbReference type="SAM" id="Phobius"/>
    </source>
</evidence>
<feature type="transmembrane region" description="Helical" evidence="7">
    <location>
        <begin position="248"/>
        <end position="267"/>
    </location>
</feature>
<comment type="similarity">
    <text evidence="2">Belongs to the resistance-nodulation-cell division (RND) (TC 2.A.6) family. MmpL subfamily.</text>
</comment>
<dbReference type="PANTHER" id="PTHR33406:SF6">
    <property type="entry name" value="MEMBRANE PROTEIN YDGH-RELATED"/>
    <property type="match status" value="1"/>
</dbReference>
<feature type="transmembrane region" description="Helical" evidence="7">
    <location>
        <begin position="215"/>
        <end position="236"/>
    </location>
</feature>